<accession>A0A1Q5Q9H8</accession>
<proteinExistence type="predicted"/>
<reference evidence="1 2" key="1">
    <citation type="submission" date="2015-06" db="EMBL/GenBank/DDBJ databases">
        <title>Talaromyces atroroseus IBT 11181 draft genome.</title>
        <authorList>
            <person name="Rasmussen K.B."/>
            <person name="Rasmussen S."/>
            <person name="Petersen B."/>
            <person name="Sicheritz-Ponten T."/>
            <person name="Mortensen U.H."/>
            <person name="Thrane U."/>
        </authorList>
    </citation>
    <scope>NUCLEOTIDE SEQUENCE [LARGE SCALE GENOMIC DNA]</scope>
    <source>
        <strain evidence="1 2">IBT 11181</strain>
    </source>
</reference>
<dbReference type="OrthoDB" id="444432at2759"/>
<protein>
    <submittedName>
        <fullName evidence="1">Uncharacterized protein</fullName>
    </submittedName>
</protein>
<dbReference type="InterPro" id="IPR012349">
    <property type="entry name" value="Split_barrel_FMN-bd"/>
</dbReference>
<dbReference type="GeneID" id="31003706"/>
<dbReference type="SUPFAM" id="SSF50475">
    <property type="entry name" value="FMN-binding split barrel"/>
    <property type="match status" value="1"/>
</dbReference>
<dbReference type="PANTHER" id="PTHR34071">
    <property type="entry name" value="5-NITROIMIDAZOLE ANTIBIOTICS RESISTANCE PROTEIN, NIMA-FAMILY-RELATED PROTEIN-RELATED"/>
    <property type="match status" value="1"/>
</dbReference>
<dbReference type="PANTHER" id="PTHR34071:SF2">
    <property type="entry name" value="FLAVIN-NUCLEOTIDE-BINDING PROTEIN"/>
    <property type="match status" value="1"/>
</dbReference>
<organism evidence="1 2">
    <name type="scientific">Talaromyces atroroseus</name>
    <dbReference type="NCBI Taxonomy" id="1441469"/>
    <lineage>
        <taxon>Eukaryota</taxon>
        <taxon>Fungi</taxon>
        <taxon>Dikarya</taxon>
        <taxon>Ascomycota</taxon>
        <taxon>Pezizomycotina</taxon>
        <taxon>Eurotiomycetes</taxon>
        <taxon>Eurotiomycetidae</taxon>
        <taxon>Eurotiales</taxon>
        <taxon>Trichocomaceae</taxon>
        <taxon>Talaromyces</taxon>
        <taxon>Talaromyces sect. Trachyspermi</taxon>
    </lineage>
</organism>
<dbReference type="EMBL" id="LFMY01000005">
    <property type="protein sequence ID" value="OKL60679.1"/>
    <property type="molecule type" value="Genomic_DNA"/>
</dbReference>
<evidence type="ECO:0000313" key="2">
    <source>
        <dbReference type="Proteomes" id="UP000214365"/>
    </source>
</evidence>
<gene>
    <name evidence="1" type="ORF">UA08_03951</name>
</gene>
<dbReference type="Pfam" id="PF12900">
    <property type="entry name" value="Pyridox_ox_2"/>
    <property type="match status" value="1"/>
</dbReference>
<dbReference type="AlphaFoldDB" id="A0A1Q5Q9H8"/>
<dbReference type="Gene3D" id="2.30.110.10">
    <property type="entry name" value="Electron Transport, Fmn-binding Protein, Chain A"/>
    <property type="match status" value="1"/>
</dbReference>
<comment type="caution">
    <text evidence="1">The sequence shown here is derived from an EMBL/GenBank/DDBJ whole genome shotgun (WGS) entry which is preliminary data.</text>
</comment>
<name>A0A1Q5Q9H8_TALAT</name>
<dbReference type="RefSeq" id="XP_020120800.1">
    <property type="nucleotide sequence ID" value="XM_020266351.1"/>
</dbReference>
<sequence length="314" mass="34689">MSCPAQQGQPSEGFAKERLNTVRVYKQRGRYDYGTVHSITDSTLVSHVAFIIKDEDGEDTPVNLPLTCVLGRYNPSADYSTIDDAQLRTEKNKSLVDGPVEAYLHGNAASLLYKAIKASDENGVRVCITSTKVDGVVLFLTPNGHSLNYRSAVLHGTARLVPNSNAEKKRWAMRLLTNHMWQDRWDGTYSVAQSAIQGVQVIEVSIRTASAKVRAANIGDFDPAIVLGQSPGWQQKAVWSGLVPVYETFGEPVPSGVMDGVETKRAEDELSQVEKWRLERNKQSKTYAEAAAAASSVEQDMRERVEKWNDSLSL</sequence>
<evidence type="ECO:0000313" key="1">
    <source>
        <dbReference type="EMBL" id="OKL60679.1"/>
    </source>
</evidence>
<keyword evidence="2" id="KW-1185">Reference proteome</keyword>
<dbReference type="InterPro" id="IPR024747">
    <property type="entry name" value="Pyridox_Oxase-rel"/>
</dbReference>
<dbReference type="Proteomes" id="UP000214365">
    <property type="component" value="Unassembled WGS sequence"/>
</dbReference>